<gene>
    <name evidence="3" type="ORF">HINF_LOCUS24789</name>
    <name evidence="2" type="ORF">HINF_LOCUS29938</name>
</gene>
<sequence length="377" mass="44936">MNQDEMIQKVIKEEYEQAQIKAKKNSKEKKQTPEKIVMEQETNQTPLKSKSKKVAKSPVIQEDIQYDEESEKPDMKKLRAKAKKICKAYEDFPSEDLVQFEFSSSDSDNTKKKLAELKAKTKRKSPAELIEYHTKIYKESLAFMKLDLAEATPKDLCKIIDNLDKYTYSGFWFGLVNRNLPEKNISHYRNYYKSSYRRVAFTEKLSEEEKKFLLELLDNQKENMSLNQMTQHAFDTKLKNRDIFPQDIQNFLGKHLYQANKEIYRMPVHKDSEMKIFMLEMKIKEEEQAYYSNLYKQALKQVYTGKNSMQSAVDVCIQINELNPDQNSAFWDFIVENDKNKIDRTTQKNNYQKYQEKVCSRYNVNRDMNMFWDGKRY</sequence>
<reference evidence="2" key="1">
    <citation type="submission" date="2023-06" db="EMBL/GenBank/DDBJ databases">
        <authorList>
            <person name="Kurt Z."/>
        </authorList>
    </citation>
    <scope>NUCLEOTIDE SEQUENCE</scope>
</reference>
<evidence type="ECO:0000313" key="4">
    <source>
        <dbReference type="Proteomes" id="UP001642409"/>
    </source>
</evidence>
<feature type="region of interest" description="Disordered" evidence="1">
    <location>
        <begin position="19"/>
        <end position="58"/>
    </location>
</feature>
<dbReference type="EMBL" id="CAXDID020000073">
    <property type="protein sequence ID" value="CAL6015401.1"/>
    <property type="molecule type" value="Genomic_DNA"/>
</dbReference>
<proteinExistence type="predicted"/>
<dbReference type="AlphaFoldDB" id="A0AA86PPA3"/>
<reference evidence="3 4" key="2">
    <citation type="submission" date="2024-07" db="EMBL/GenBank/DDBJ databases">
        <authorList>
            <person name="Akdeniz Z."/>
        </authorList>
    </citation>
    <scope>NUCLEOTIDE SEQUENCE [LARGE SCALE GENOMIC DNA]</scope>
</reference>
<organism evidence="2">
    <name type="scientific">Hexamita inflata</name>
    <dbReference type="NCBI Taxonomy" id="28002"/>
    <lineage>
        <taxon>Eukaryota</taxon>
        <taxon>Metamonada</taxon>
        <taxon>Diplomonadida</taxon>
        <taxon>Hexamitidae</taxon>
        <taxon>Hexamitinae</taxon>
        <taxon>Hexamita</taxon>
    </lineage>
</organism>
<protein>
    <submittedName>
        <fullName evidence="3">Hypothetical_protein</fullName>
    </submittedName>
</protein>
<evidence type="ECO:0000313" key="2">
    <source>
        <dbReference type="EMBL" id="CAI9942293.1"/>
    </source>
</evidence>
<accession>A0AA86PPA3</accession>
<dbReference type="Proteomes" id="UP001642409">
    <property type="component" value="Unassembled WGS sequence"/>
</dbReference>
<comment type="caution">
    <text evidence="2">The sequence shown here is derived from an EMBL/GenBank/DDBJ whole genome shotgun (WGS) entry which is preliminary data.</text>
</comment>
<evidence type="ECO:0000313" key="3">
    <source>
        <dbReference type="EMBL" id="CAL6015401.1"/>
    </source>
</evidence>
<dbReference type="EMBL" id="CATOUU010000699">
    <property type="protein sequence ID" value="CAI9942293.1"/>
    <property type="molecule type" value="Genomic_DNA"/>
</dbReference>
<name>A0AA86PPA3_9EUKA</name>
<evidence type="ECO:0000256" key="1">
    <source>
        <dbReference type="SAM" id="MobiDB-lite"/>
    </source>
</evidence>
<feature type="compositionally biased region" description="Basic and acidic residues" evidence="1">
    <location>
        <begin position="28"/>
        <end position="38"/>
    </location>
</feature>
<keyword evidence="4" id="KW-1185">Reference proteome</keyword>